<evidence type="ECO:0000313" key="2">
    <source>
        <dbReference type="Proteomes" id="UP000010798"/>
    </source>
</evidence>
<dbReference type="HOGENOM" id="CLU_2720167_0_0_0"/>
<sequence>MALTIQQKLANLHAAEEAGKAALADLLNPATGESISPDRPAFDVASKTVYANVDGKLVRSRPVIIQAPKAGS</sequence>
<keyword evidence="2" id="KW-1185">Reference proteome</keyword>
<dbReference type="AlphaFoldDB" id="L0DGM3"/>
<organism evidence="1 2">
    <name type="scientific">Singulisphaera acidiphila (strain ATCC BAA-1392 / DSM 18658 / VKM B-2454 / MOB10)</name>
    <dbReference type="NCBI Taxonomy" id="886293"/>
    <lineage>
        <taxon>Bacteria</taxon>
        <taxon>Pseudomonadati</taxon>
        <taxon>Planctomycetota</taxon>
        <taxon>Planctomycetia</taxon>
        <taxon>Isosphaerales</taxon>
        <taxon>Isosphaeraceae</taxon>
        <taxon>Singulisphaera</taxon>
    </lineage>
</organism>
<dbReference type="RefSeq" id="WP_015247535.1">
    <property type="nucleotide sequence ID" value="NC_019892.1"/>
</dbReference>
<accession>L0DGM3</accession>
<dbReference type="OrthoDB" id="9969599at2"/>
<protein>
    <submittedName>
        <fullName evidence="1">Uncharacterized protein</fullName>
    </submittedName>
</protein>
<gene>
    <name evidence="1" type="ordered locus">Sinac_4203</name>
</gene>
<reference evidence="1 2" key="1">
    <citation type="submission" date="2012-02" db="EMBL/GenBank/DDBJ databases">
        <title>Complete sequence of chromosome of Singulisphaera acidiphila DSM 18658.</title>
        <authorList>
            <consortium name="US DOE Joint Genome Institute (JGI-PGF)"/>
            <person name="Lucas S."/>
            <person name="Copeland A."/>
            <person name="Lapidus A."/>
            <person name="Glavina del Rio T."/>
            <person name="Dalin E."/>
            <person name="Tice H."/>
            <person name="Bruce D."/>
            <person name="Goodwin L."/>
            <person name="Pitluck S."/>
            <person name="Peters L."/>
            <person name="Ovchinnikova G."/>
            <person name="Chertkov O."/>
            <person name="Kyrpides N."/>
            <person name="Mavromatis K."/>
            <person name="Ivanova N."/>
            <person name="Brettin T."/>
            <person name="Detter J.C."/>
            <person name="Han C."/>
            <person name="Larimer F."/>
            <person name="Land M."/>
            <person name="Hauser L."/>
            <person name="Markowitz V."/>
            <person name="Cheng J.-F."/>
            <person name="Hugenholtz P."/>
            <person name="Woyke T."/>
            <person name="Wu D."/>
            <person name="Tindall B."/>
            <person name="Pomrenke H."/>
            <person name="Brambilla E."/>
            <person name="Klenk H.-P."/>
            <person name="Eisen J.A."/>
        </authorList>
    </citation>
    <scope>NUCLEOTIDE SEQUENCE [LARGE SCALE GENOMIC DNA]</scope>
    <source>
        <strain evidence="2">ATCC BAA-1392 / DSM 18658 / VKM B-2454 / MOB10</strain>
    </source>
</reference>
<dbReference type="Proteomes" id="UP000010798">
    <property type="component" value="Chromosome"/>
</dbReference>
<dbReference type="KEGG" id="saci:Sinac_4203"/>
<name>L0DGM3_SINAD</name>
<dbReference type="STRING" id="886293.Sinac_4203"/>
<proteinExistence type="predicted"/>
<evidence type="ECO:0000313" key="1">
    <source>
        <dbReference type="EMBL" id="AGA28407.1"/>
    </source>
</evidence>
<dbReference type="EMBL" id="CP003364">
    <property type="protein sequence ID" value="AGA28407.1"/>
    <property type="molecule type" value="Genomic_DNA"/>
</dbReference>